<protein>
    <submittedName>
        <fullName evidence="1">Uncharacterized protein</fullName>
    </submittedName>
</protein>
<comment type="caution">
    <text evidence="1">The sequence shown here is derived from an EMBL/GenBank/DDBJ whole genome shotgun (WGS) entry which is preliminary data.</text>
</comment>
<evidence type="ECO:0000313" key="1">
    <source>
        <dbReference type="EMBL" id="KAF5866713.1"/>
    </source>
</evidence>
<name>A0A8H6AHF3_PETAA</name>
<dbReference type="AlphaFoldDB" id="A0A8H6AHF3"/>
<dbReference type="Proteomes" id="UP000541154">
    <property type="component" value="Unassembled WGS sequence"/>
</dbReference>
<proteinExistence type="predicted"/>
<sequence>MYATLDQSAIIVGAKTKLQAAMWEPVEEKVWALYSWGTSSGLEDHVVSRFTGGVVLRRVDCLPEAGSNTYMPAHKQPLHRAHLSIEPIHTSIHDTPQRSVM</sequence>
<keyword evidence="2" id="KW-1185">Reference proteome</keyword>
<reference evidence="1 2" key="1">
    <citation type="submission" date="2019-04" db="EMBL/GenBank/DDBJ databases">
        <title>Aspergillus burnettii sp. nov., novel species from soil in southeast Queensland.</title>
        <authorList>
            <person name="Gilchrist C.L.M."/>
            <person name="Pitt J.I."/>
            <person name="Lange L."/>
            <person name="Lacey H.J."/>
            <person name="Vuong D."/>
            <person name="Midgley D.J."/>
            <person name="Greenfield P."/>
            <person name="Bradbury M."/>
            <person name="Lacey E."/>
            <person name="Busk P.K."/>
            <person name="Pilgaard B."/>
            <person name="Chooi Y.H."/>
            <person name="Piggott A.M."/>
        </authorList>
    </citation>
    <scope>NUCLEOTIDE SEQUENCE [LARGE SCALE GENOMIC DNA]</scope>
    <source>
        <strain evidence="1 2">FRR 5400</strain>
    </source>
</reference>
<organism evidence="1 2">
    <name type="scientific">Petromyces alliaceus</name>
    <name type="common">Aspergillus alliaceus</name>
    <dbReference type="NCBI Taxonomy" id="209559"/>
    <lineage>
        <taxon>Eukaryota</taxon>
        <taxon>Fungi</taxon>
        <taxon>Dikarya</taxon>
        <taxon>Ascomycota</taxon>
        <taxon>Pezizomycotina</taxon>
        <taxon>Eurotiomycetes</taxon>
        <taxon>Eurotiomycetidae</taxon>
        <taxon>Eurotiales</taxon>
        <taxon>Aspergillaceae</taxon>
        <taxon>Aspergillus</taxon>
        <taxon>Aspergillus subgen. Circumdati</taxon>
    </lineage>
</organism>
<dbReference type="EMBL" id="SPNV01000005">
    <property type="protein sequence ID" value="KAF5866713.1"/>
    <property type="molecule type" value="Genomic_DNA"/>
</dbReference>
<accession>A0A8H6AHF3</accession>
<gene>
    <name evidence="1" type="ORF">ETB97_009870</name>
</gene>
<evidence type="ECO:0000313" key="2">
    <source>
        <dbReference type="Proteomes" id="UP000541154"/>
    </source>
</evidence>